<dbReference type="Gene3D" id="3.40.50.720">
    <property type="entry name" value="NAD(P)-binding Rossmann-like Domain"/>
    <property type="match status" value="1"/>
</dbReference>
<accession>A0A1I5KXS2</accession>
<keyword evidence="3" id="KW-0560">Oxidoreductase</keyword>
<gene>
    <name evidence="7" type="ORF">SAMN05518683_10114</name>
</gene>
<dbReference type="GO" id="GO:0008270">
    <property type="term" value="F:zinc ion binding"/>
    <property type="evidence" value="ECO:0007669"/>
    <property type="project" value="InterPro"/>
</dbReference>
<dbReference type="Pfam" id="PF08240">
    <property type="entry name" value="ADH_N"/>
    <property type="match status" value="1"/>
</dbReference>
<evidence type="ECO:0000259" key="5">
    <source>
        <dbReference type="Pfam" id="PF00107"/>
    </source>
</evidence>
<dbReference type="SUPFAM" id="SSF51735">
    <property type="entry name" value="NAD(P)-binding Rossmann-fold domains"/>
    <property type="match status" value="1"/>
</dbReference>
<feature type="domain" description="Alcohol dehydrogenase-like N-terminal" evidence="6">
    <location>
        <begin position="25"/>
        <end position="133"/>
    </location>
</feature>
<dbReference type="InterPro" id="IPR011032">
    <property type="entry name" value="GroES-like_sf"/>
</dbReference>
<dbReference type="SUPFAM" id="SSF50129">
    <property type="entry name" value="GroES-like"/>
    <property type="match status" value="1"/>
</dbReference>
<dbReference type="InterPro" id="IPR002328">
    <property type="entry name" value="ADH_Zn_CS"/>
</dbReference>
<keyword evidence="2 4" id="KW-0862">Zinc</keyword>
<dbReference type="Pfam" id="PF00107">
    <property type="entry name" value="ADH_zinc_N"/>
    <property type="match status" value="1"/>
</dbReference>
<dbReference type="RefSeq" id="WP_093334608.1">
    <property type="nucleotide sequence ID" value="NZ_FOXD01000001.1"/>
</dbReference>
<organism evidence="7 8">
    <name type="scientific">Salibacterium halotolerans</name>
    <dbReference type="NCBI Taxonomy" id="1884432"/>
    <lineage>
        <taxon>Bacteria</taxon>
        <taxon>Bacillati</taxon>
        <taxon>Bacillota</taxon>
        <taxon>Bacilli</taxon>
        <taxon>Bacillales</taxon>
        <taxon>Bacillaceae</taxon>
    </lineage>
</organism>
<dbReference type="EMBL" id="FOXD01000001">
    <property type="protein sequence ID" value="SFO89436.1"/>
    <property type="molecule type" value="Genomic_DNA"/>
</dbReference>
<dbReference type="InterPro" id="IPR013154">
    <property type="entry name" value="ADH-like_N"/>
</dbReference>
<dbReference type="AlphaFoldDB" id="A0A1I5KXS2"/>
<evidence type="ECO:0000313" key="7">
    <source>
        <dbReference type="EMBL" id="SFO89436.1"/>
    </source>
</evidence>
<evidence type="ECO:0000313" key="8">
    <source>
        <dbReference type="Proteomes" id="UP000198892"/>
    </source>
</evidence>
<keyword evidence="8" id="KW-1185">Reference proteome</keyword>
<comment type="cofactor">
    <cofactor evidence="4">
        <name>Zn(2+)</name>
        <dbReference type="ChEBI" id="CHEBI:29105"/>
    </cofactor>
</comment>
<dbReference type="Gene3D" id="3.90.180.10">
    <property type="entry name" value="Medium-chain alcohol dehydrogenases, catalytic domain"/>
    <property type="match status" value="1"/>
</dbReference>
<evidence type="ECO:0000259" key="6">
    <source>
        <dbReference type="Pfam" id="PF08240"/>
    </source>
</evidence>
<sequence>MKSIVCKEPYKMEIFNAEDIGTVAEDEVVINIKRIGICGTDSHAYKGNQPFFTYPRVLGHELSGRVHTIGNQVDHIAPGDIVSVIPYIHCGECVSCSNGQTNCCTNMKVLGVHEDGGMSEYIKVHADNVMVVNDLSLDEASIVEPLSIGAHAVKRAGIDVGETVLIIGAGPIGLGTARFAKLSGAKTIIMDLDEDRLDFCQKWAKCDAAIQASDDSFQQLLNENNGVLPNTVLDATGNKQSMNEAFQYVSHGGKLVYVGLVKDSLHFYDPDFHTKELTLLASRNALRKDFEYVIHCMNQGLIYRSYITQTIPFAEVPSFFSEGDFNSNKTVISLEPF</sequence>
<feature type="domain" description="Alcohol dehydrogenase-like C-terminal" evidence="5">
    <location>
        <begin position="171"/>
        <end position="297"/>
    </location>
</feature>
<evidence type="ECO:0000256" key="2">
    <source>
        <dbReference type="ARBA" id="ARBA00022833"/>
    </source>
</evidence>
<dbReference type="InterPro" id="IPR036291">
    <property type="entry name" value="NAD(P)-bd_dom_sf"/>
</dbReference>
<name>A0A1I5KXS2_9BACI</name>
<dbReference type="CDD" id="cd08261">
    <property type="entry name" value="Zn_ADH7"/>
    <property type="match status" value="1"/>
</dbReference>
<dbReference type="InterPro" id="IPR013149">
    <property type="entry name" value="ADH-like_C"/>
</dbReference>
<evidence type="ECO:0008006" key="9">
    <source>
        <dbReference type="Google" id="ProtNLM"/>
    </source>
</evidence>
<evidence type="ECO:0000256" key="3">
    <source>
        <dbReference type="ARBA" id="ARBA00023002"/>
    </source>
</evidence>
<keyword evidence="1 4" id="KW-0479">Metal-binding</keyword>
<dbReference type="STRING" id="1884432.SAMN05518683_10114"/>
<proteinExistence type="inferred from homology"/>
<dbReference type="OrthoDB" id="9770238at2"/>
<dbReference type="PROSITE" id="PS00059">
    <property type="entry name" value="ADH_ZINC"/>
    <property type="match status" value="1"/>
</dbReference>
<protein>
    <recommendedName>
        <fullName evidence="9">2-desacetyl-2-hydroxyethyl bacteriochlorophyllide A dehydrogenase</fullName>
    </recommendedName>
</protein>
<dbReference type="Proteomes" id="UP000198892">
    <property type="component" value="Unassembled WGS sequence"/>
</dbReference>
<dbReference type="PANTHER" id="PTHR43401:SF3">
    <property type="entry name" value="L-GALACTONATE-5-DEHYDROGENASE"/>
    <property type="match status" value="1"/>
</dbReference>
<comment type="similarity">
    <text evidence="4">Belongs to the zinc-containing alcohol dehydrogenase family.</text>
</comment>
<dbReference type="PANTHER" id="PTHR43401">
    <property type="entry name" value="L-THREONINE 3-DEHYDROGENASE"/>
    <property type="match status" value="1"/>
</dbReference>
<reference evidence="8" key="1">
    <citation type="submission" date="2016-10" db="EMBL/GenBank/DDBJ databases">
        <authorList>
            <person name="Varghese N."/>
            <person name="Submissions S."/>
        </authorList>
    </citation>
    <scope>NUCLEOTIDE SEQUENCE [LARGE SCALE GENOMIC DNA]</scope>
    <source>
        <strain evidence="8">S7</strain>
    </source>
</reference>
<evidence type="ECO:0000256" key="4">
    <source>
        <dbReference type="RuleBase" id="RU361277"/>
    </source>
</evidence>
<dbReference type="GO" id="GO:0016491">
    <property type="term" value="F:oxidoreductase activity"/>
    <property type="evidence" value="ECO:0007669"/>
    <property type="project" value="UniProtKB-KW"/>
</dbReference>
<dbReference type="InterPro" id="IPR050129">
    <property type="entry name" value="Zn_alcohol_dh"/>
</dbReference>
<evidence type="ECO:0000256" key="1">
    <source>
        <dbReference type="ARBA" id="ARBA00022723"/>
    </source>
</evidence>